<dbReference type="KEGG" id="pno:SNOG_09486"/>
<dbReference type="Proteomes" id="UP000001055">
    <property type="component" value="Unassembled WGS sequence"/>
</dbReference>
<dbReference type="AlphaFoldDB" id="Q0UFH8"/>
<gene>
    <name evidence="1" type="ORF">SNOG_09486</name>
</gene>
<name>Q0UFH8_PHANO</name>
<dbReference type="InParanoid" id="Q0UFH8"/>
<dbReference type="GeneID" id="5976683"/>
<accession>Q0UFH8</accession>
<protein>
    <submittedName>
        <fullName evidence="1">Uncharacterized protein</fullName>
    </submittedName>
</protein>
<organism evidence="1 2">
    <name type="scientific">Phaeosphaeria nodorum (strain SN15 / ATCC MYA-4574 / FGSC 10173)</name>
    <name type="common">Glume blotch fungus</name>
    <name type="synonym">Parastagonospora nodorum</name>
    <dbReference type="NCBI Taxonomy" id="321614"/>
    <lineage>
        <taxon>Eukaryota</taxon>
        <taxon>Fungi</taxon>
        <taxon>Dikarya</taxon>
        <taxon>Ascomycota</taxon>
        <taxon>Pezizomycotina</taxon>
        <taxon>Dothideomycetes</taxon>
        <taxon>Pleosporomycetidae</taxon>
        <taxon>Pleosporales</taxon>
        <taxon>Pleosporineae</taxon>
        <taxon>Phaeosphaeriaceae</taxon>
        <taxon>Parastagonospora</taxon>
    </lineage>
</organism>
<dbReference type="EMBL" id="CH445339">
    <property type="protein sequence ID" value="EAT82751.1"/>
    <property type="molecule type" value="Genomic_DNA"/>
</dbReference>
<dbReference type="RefSeq" id="XP_001799778.1">
    <property type="nucleotide sequence ID" value="XM_001799726.1"/>
</dbReference>
<evidence type="ECO:0000313" key="2">
    <source>
        <dbReference type="Proteomes" id="UP000001055"/>
    </source>
</evidence>
<sequence>MTSTSTLKMKIYLAPVAYVEGKVLDFKTPIAFRKHYEKPEIKDTLAVIFVDAPAIGPSIKPADGNLEKGFNYVAFYGPMNQLHASTKWSPSEFVPPVPEWDYMHVRFSDKKREWLHEEVVGDNCTGVYYVGDDAPTRDQVIYEDEHLQSDVCFNP</sequence>
<proteinExistence type="predicted"/>
<reference evidence="2" key="1">
    <citation type="journal article" date="2007" name="Plant Cell">
        <title>Dothideomycete-plant interactions illuminated by genome sequencing and EST analysis of the wheat pathogen Stagonospora nodorum.</title>
        <authorList>
            <person name="Hane J.K."/>
            <person name="Lowe R.G."/>
            <person name="Solomon P.S."/>
            <person name="Tan K.C."/>
            <person name="Schoch C.L."/>
            <person name="Spatafora J.W."/>
            <person name="Crous P.W."/>
            <person name="Kodira C."/>
            <person name="Birren B.W."/>
            <person name="Galagan J.E."/>
            <person name="Torriani S.F."/>
            <person name="McDonald B.A."/>
            <person name="Oliver R.P."/>
        </authorList>
    </citation>
    <scope>NUCLEOTIDE SEQUENCE [LARGE SCALE GENOMIC DNA]</scope>
    <source>
        <strain evidence="2">SN15 / ATCC MYA-4574 / FGSC 10173</strain>
    </source>
</reference>
<evidence type="ECO:0000313" key="1">
    <source>
        <dbReference type="EMBL" id="EAT82751.1"/>
    </source>
</evidence>
<dbReference type="VEuPathDB" id="FungiDB:JI435_094860"/>